<keyword evidence="4 5" id="KW-0472">Membrane</keyword>
<dbReference type="InterPro" id="IPR005829">
    <property type="entry name" value="Sugar_transporter_CS"/>
</dbReference>
<reference evidence="7" key="2">
    <citation type="submission" date="2023-05" db="EMBL/GenBank/DDBJ databases">
        <authorList>
            <person name="Fouks B."/>
        </authorList>
    </citation>
    <scope>NUCLEOTIDE SEQUENCE</scope>
    <source>
        <strain evidence="7">Stay&amp;Tobe</strain>
        <tissue evidence="7">Testes</tissue>
    </source>
</reference>
<evidence type="ECO:0000256" key="5">
    <source>
        <dbReference type="SAM" id="Phobius"/>
    </source>
</evidence>
<dbReference type="PANTHER" id="PTHR48021:SF39">
    <property type="entry name" value="MAJOR FACILITATOR SUPERFAMILY (MFS) PROFILE DOMAIN-CONTAINING PROTEIN"/>
    <property type="match status" value="1"/>
</dbReference>
<evidence type="ECO:0000259" key="6">
    <source>
        <dbReference type="PROSITE" id="PS50850"/>
    </source>
</evidence>
<evidence type="ECO:0000313" key="8">
    <source>
        <dbReference type="Proteomes" id="UP001233999"/>
    </source>
</evidence>
<dbReference type="InterPro" id="IPR050549">
    <property type="entry name" value="MFS_Trehalose_Transporter"/>
</dbReference>
<feature type="transmembrane region" description="Helical" evidence="5">
    <location>
        <begin position="103"/>
        <end position="132"/>
    </location>
</feature>
<evidence type="ECO:0000256" key="3">
    <source>
        <dbReference type="ARBA" id="ARBA00022989"/>
    </source>
</evidence>
<evidence type="ECO:0000313" key="7">
    <source>
        <dbReference type="EMBL" id="KAJ9594175.1"/>
    </source>
</evidence>
<reference evidence="7" key="1">
    <citation type="journal article" date="2023" name="IScience">
        <title>Live-bearing cockroach genome reveals convergent evolutionary mechanisms linked to viviparity in insects and beyond.</title>
        <authorList>
            <person name="Fouks B."/>
            <person name="Harrison M.C."/>
            <person name="Mikhailova A.A."/>
            <person name="Marchal E."/>
            <person name="English S."/>
            <person name="Carruthers M."/>
            <person name="Jennings E.C."/>
            <person name="Chiamaka E.L."/>
            <person name="Frigard R.A."/>
            <person name="Pippel M."/>
            <person name="Attardo G.M."/>
            <person name="Benoit J.B."/>
            <person name="Bornberg-Bauer E."/>
            <person name="Tobe S.S."/>
        </authorList>
    </citation>
    <scope>NUCLEOTIDE SEQUENCE</scope>
    <source>
        <strain evidence="7">Stay&amp;Tobe</strain>
    </source>
</reference>
<dbReference type="PROSITE" id="PS50850">
    <property type="entry name" value="MFS"/>
    <property type="match status" value="1"/>
</dbReference>
<dbReference type="SUPFAM" id="SSF103473">
    <property type="entry name" value="MFS general substrate transporter"/>
    <property type="match status" value="1"/>
</dbReference>
<evidence type="ECO:0000256" key="4">
    <source>
        <dbReference type="ARBA" id="ARBA00023136"/>
    </source>
</evidence>
<dbReference type="Pfam" id="PF00083">
    <property type="entry name" value="Sugar_tr"/>
    <property type="match status" value="1"/>
</dbReference>
<dbReference type="AlphaFoldDB" id="A0AAD8EKP1"/>
<protein>
    <recommendedName>
        <fullName evidence="6">Major facilitator superfamily (MFS) profile domain-containing protein</fullName>
    </recommendedName>
</protein>
<dbReference type="GO" id="GO:0016020">
    <property type="term" value="C:membrane"/>
    <property type="evidence" value="ECO:0007669"/>
    <property type="project" value="UniProtKB-SubCell"/>
</dbReference>
<dbReference type="GO" id="GO:0022857">
    <property type="term" value="F:transmembrane transporter activity"/>
    <property type="evidence" value="ECO:0007669"/>
    <property type="project" value="InterPro"/>
</dbReference>
<evidence type="ECO:0000256" key="1">
    <source>
        <dbReference type="ARBA" id="ARBA00004141"/>
    </source>
</evidence>
<dbReference type="InterPro" id="IPR036259">
    <property type="entry name" value="MFS_trans_sf"/>
</dbReference>
<keyword evidence="2 5" id="KW-0812">Transmembrane</keyword>
<feature type="transmembrane region" description="Helical" evidence="5">
    <location>
        <begin position="179"/>
        <end position="198"/>
    </location>
</feature>
<keyword evidence="3 5" id="KW-1133">Transmembrane helix</keyword>
<feature type="domain" description="Major facilitator superfamily (MFS) profile" evidence="6">
    <location>
        <begin position="22"/>
        <end position="345"/>
    </location>
</feature>
<dbReference type="EMBL" id="JASPKZ010003064">
    <property type="protein sequence ID" value="KAJ9594175.1"/>
    <property type="molecule type" value="Genomic_DNA"/>
</dbReference>
<feature type="transmembrane region" description="Helical" evidence="5">
    <location>
        <begin position="24"/>
        <end position="47"/>
    </location>
</feature>
<sequence>MPDMAGNCDVQQSVSNLRRLLPQVVAASACNLLLFDLSAVGSFSTIVIGELHNSTGPISLDDNMASWLGSVLYICQPVAALLSGVLTEVLGRKKVMLLINMPFLLGWILTCTANSFIMLLLSGIVHGITFGLVEAPMCTYVGEVSQPEIRGVLGSAGGIFYQLGGLFVLLLGTLTDWRTTAGISTTIPVITAFILIMVPEPPIWLLSRGRKKEAQTSLSWLRGWVEPSAVQREYDELVKHYEATKKGIVNVGFLDESVTNIPENVSNPTPQIVNSHESRTDQVQACDPESLSRMKALFEPSTRRPLMLIVVLMFLITWSGYIALKPFMVTVFDKFKLPLGSHWST</sequence>
<evidence type="ECO:0000256" key="2">
    <source>
        <dbReference type="ARBA" id="ARBA00022692"/>
    </source>
</evidence>
<proteinExistence type="predicted"/>
<gene>
    <name evidence="7" type="ORF">L9F63_014335</name>
</gene>
<dbReference type="Gene3D" id="1.20.1250.20">
    <property type="entry name" value="MFS general substrate transporter like domains"/>
    <property type="match status" value="1"/>
</dbReference>
<organism evidence="7 8">
    <name type="scientific">Diploptera punctata</name>
    <name type="common">Pacific beetle cockroach</name>
    <dbReference type="NCBI Taxonomy" id="6984"/>
    <lineage>
        <taxon>Eukaryota</taxon>
        <taxon>Metazoa</taxon>
        <taxon>Ecdysozoa</taxon>
        <taxon>Arthropoda</taxon>
        <taxon>Hexapoda</taxon>
        <taxon>Insecta</taxon>
        <taxon>Pterygota</taxon>
        <taxon>Neoptera</taxon>
        <taxon>Polyneoptera</taxon>
        <taxon>Dictyoptera</taxon>
        <taxon>Blattodea</taxon>
        <taxon>Blaberoidea</taxon>
        <taxon>Blaberidae</taxon>
        <taxon>Diplopterinae</taxon>
        <taxon>Diploptera</taxon>
    </lineage>
</organism>
<dbReference type="PANTHER" id="PTHR48021">
    <property type="match status" value="1"/>
</dbReference>
<name>A0AAD8EKP1_DIPPU</name>
<dbReference type="InterPro" id="IPR020846">
    <property type="entry name" value="MFS_dom"/>
</dbReference>
<comment type="caution">
    <text evidence="7">The sequence shown here is derived from an EMBL/GenBank/DDBJ whole genome shotgun (WGS) entry which is preliminary data.</text>
</comment>
<comment type="subcellular location">
    <subcellularLocation>
        <location evidence="1">Membrane</location>
        <topology evidence="1">Multi-pass membrane protein</topology>
    </subcellularLocation>
</comment>
<dbReference type="Proteomes" id="UP001233999">
    <property type="component" value="Unassembled WGS sequence"/>
</dbReference>
<dbReference type="PROSITE" id="PS00217">
    <property type="entry name" value="SUGAR_TRANSPORT_2"/>
    <property type="match status" value="1"/>
</dbReference>
<dbReference type="InterPro" id="IPR005828">
    <property type="entry name" value="MFS_sugar_transport-like"/>
</dbReference>
<accession>A0AAD8EKP1</accession>
<feature type="transmembrane region" description="Helical" evidence="5">
    <location>
        <begin position="67"/>
        <end position="91"/>
    </location>
</feature>
<feature type="transmembrane region" description="Helical" evidence="5">
    <location>
        <begin position="152"/>
        <end position="172"/>
    </location>
</feature>
<feature type="transmembrane region" description="Helical" evidence="5">
    <location>
        <begin position="306"/>
        <end position="324"/>
    </location>
</feature>
<feature type="non-terminal residue" evidence="7">
    <location>
        <position position="345"/>
    </location>
</feature>
<keyword evidence="8" id="KW-1185">Reference proteome</keyword>